<keyword evidence="7" id="KW-0418">Kinase</keyword>
<feature type="region of interest" description="Disordered" evidence="12">
    <location>
        <begin position="264"/>
        <end position="288"/>
    </location>
</feature>
<dbReference type="FunFam" id="3.30.200.20:FF:000192">
    <property type="entry name" value="Serine/threonine-protein kinase cot-1"/>
    <property type="match status" value="1"/>
</dbReference>
<dbReference type="PROSITE" id="PS00108">
    <property type="entry name" value="PROTEIN_KINASE_ST"/>
    <property type="match status" value="1"/>
</dbReference>
<evidence type="ECO:0000256" key="1">
    <source>
        <dbReference type="ARBA" id="ARBA00009903"/>
    </source>
</evidence>
<name>A0A0M0K4A4_9EUKA</name>
<evidence type="ECO:0000256" key="9">
    <source>
        <dbReference type="ARBA" id="ARBA00047899"/>
    </source>
</evidence>
<evidence type="ECO:0000259" key="14">
    <source>
        <dbReference type="PROSITE" id="PS51285"/>
    </source>
</evidence>
<dbReference type="GO" id="GO:0004674">
    <property type="term" value="F:protein serine/threonine kinase activity"/>
    <property type="evidence" value="ECO:0007669"/>
    <property type="project" value="UniProtKB-KW"/>
</dbReference>
<keyword evidence="16" id="KW-1185">Reference proteome</keyword>
<feature type="binding site" evidence="11">
    <location>
        <position position="104"/>
    </location>
    <ligand>
        <name>ATP</name>
        <dbReference type="ChEBI" id="CHEBI:30616"/>
    </ligand>
</feature>
<gene>
    <name evidence="15" type="ORF">Ctob_013019</name>
</gene>
<dbReference type="InterPro" id="IPR008271">
    <property type="entry name" value="Ser/Thr_kinase_AS"/>
</dbReference>
<dbReference type="InterPro" id="IPR011009">
    <property type="entry name" value="Kinase-like_dom_sf"/>
</dbReference>
<dbReference type="SMART" id="SM00133">
    <property type="entry name" value="S_TK_X"/>
    <property type="match status" value="1"/>
</dbReference>
<proteinExistence type="inferred from homology"/>
<sequence length="519" mass="57680">MSQADLKRMIEARYARVNHLKEQRERRKETVVAKMEELQLNDEQKSKVLDETAKLESEHLRSQRNKISLNDFEQMDIIGRGAFGEVCLCRRKGLEGKQAVYAMKKLRKADMVSKGQVHHVRAELDVMSAVDDSNPWVVKLHYSFSDEQFLYLVMEYVPGGDLMSLLMRRDTLSEEESRFYVGETVLAIESIHALSYIHRDIKPDNLLIDAEGHIKLGDFGLVKSLAQTRLRFHTPGGAAATTARTDSPLQGRCAGGLTPVREASAHAEGSCTADASTPSARSPGGGEITSSLPLPAAAAMGSGTPRADAGQWQGMSRRERMATWNRNRKTLIWSTVGTPDYMAPEILLESGYGAECDWWSLGVVIFEMLVGYPPFYGDDSLMTCRKILCHHESLVFPPEMPLSAGAVSLIRGMLSDREERLGRNGAAEIKAHPFFVGVEWDRLRTPEAVPYRPRLSSQEDTSWFDHFESSGVAAQPPLASHDDLLFADYTYKRFPSAEGLLRKTLGELPTPPPAPGPTS</sequence>
<keyword evidence="4" id="KW-0597">Phosphoprotein</keyword>
<keyword evidence="8 11" id="KW-0067">ATP-binding</keyword>
<evidence type="ECO:0000256" key="8">
    <source>
        <dbReference type="ARBA" id="ARBA00022840"/>
    </source>
</evidence>
<comment type="catalytic activity">
    <reaction evidence="10">
        <text>L-seryl-[protein] + ATP = O-phospho-L-seryl-[protein] + ADP + H(+)</text>
        <dbReference type="Rhea" id="RHEA:17989"/>
        <dbReference type="Rhea" id="RHEA-COMP:9863"/>
        <dbReference type="Rhea" id="RHEA-COMP:11604"/>
        <dbReference type="ChEBI" id="CHEBI:15378"/>
        <dbReference type="ChEBI" id="CHEBI:29999"/>
        <dbReference type="ChEBI" id="CHEBI:30616"/>
        <dbReference type="ChEBI" id="CHEBI:83421"/>
        <dbReference type="ChEBI" id="CHEBI:456216"/>
        <dbReference type="EC" id="2.7.11.1"/>
    </reaction>
</comment>
<evidence type="ECO:0000256" key="2">
    <source>
        <dbReference type="ARBA" id="ARBA00012513"/>
    </source>
</evidence>
<evidence type="ECO:0000256" key="10">
    <source>
        <dbReference type="ARBA" id="ARBA00048679"/>
    </source>
</evidence>
<dbReference type="PROSITE" id="PS51285">
    <property type="entry name" value="AGC_KINASE_CTER"/>
    <property type="match status" value="1"/>
</dbReference>
<dbReference type="PANTHER" id="PTHR22988:SF76">
    <property type="entry name" value="CHROMOSOME UNDETERMINED SCAFFOLD_135, WHOLE GENOME SHOTGUN SEQUENCE"/>
    <property type="match status" value="1"/>
</dbReference>
<accession>A0A0M0K4A4</accession>
<keyword evidence="5" id="KW-0808">Transferase</keyword>
<evidence type="ECO:0000256" key="7">
    <source>
        <dbReference type="ARBA" id="ARBA00022777"/>
    </source>
</evidence>
<dbReference type="SUPFAM" id="SSF56112">
    <property type="entry name" value="Protein kinase-like (PK-like)"/>
    <property type="match status" value="1"/>
</dbReference>
<comment type="catalytic activity">
    <reaction evidence="9">
        <text>L-threonyl-[protein] + ATP = O-phospho-L-threonyl-[protein] + ADP + H(+)</text>
        <dbReference type="Rhea" id="RHEA:46608"/>
        <dbReference type="Rhea" id="RHEA-COMP:11060"/>
        <dbReference type="Rhea" id="RHEA-COMP:11605"/>
        <dbReference type="ChEBI" id="CHEBI:15378"/>
        <dbReference type="ChEBI" id="CHEBI:30013"/>
        <dbReference type="ChEBI" id="CHEBI:30616"/>
        <dbReference type="ChEBI" id="CHEBI:61977"/>
        <dbReference type="ChEBI" id="CHEBI:456216"/>
        <dbReference type="EC" id="2.7.11.1"/>
    </reaction>
</comment>
<dbReference type="PANTHER" id="PTHR22988">
    <property type="entry name" value="MYOTONIC DYSTROPHY S/T KINASE-RELATED"/>
    <property type="match status" value="1"/>
</dbReference>
<dbReference type="GO" id="GO:0005524">
    <property type="term" value="F:ATP binding"/>
    <property type="evidence" value="ECO:0007669"/>
    <property type="project" value="UniProtKB-UniRule"/>
</dbReference>
<organism evidence="15 16">
    <name type="scientific">Chrysochromulina tobinii</name>
    <dbReference type="NCBI Taxonomy" id="1460289"/>
    <lineage>
        <taxon>Eukaryota</taxon>
        <taxon>Haptista</taxon>
        <taxon>Haptophyta</taxon>
        <taxon>Prymnesiophyceae</taxon>
        <taxon>Prymnesiales</taxon>
        <taxon>Chrysochromulinaceae</taxon>
        <taxon>Chrysochromulina</taxon>
    </lineage>
</organism>
<dbReference type="OrthoDB" id="3638488at2759"/>
<dbReference type="AlphaFoldDB" id="A0A0M0K4A4"/>
<dbReference type="CDD" id="cd21742">
    <property type="entry name" value="MobB_NDR_LATS-like"/>
    <property type="match status" value="1"/>
</dbReference>
<evidence type="ECO:0000256" key="3">
    <source>
        <dbReference type="ARBA" id="ARBA00022527"/>
    </source>
</evidence>
<dbReference type="InterPro" id="IPR017441">
    <property type="entry name" value="Protein_kinase_ATP_BS"/>
</dbReference>
<evidence type="ECO:0000256" key="5">
    <source>
        <dbReference type="ARBA" id="ARBA00022679"/>
    </source>
</evidence>
<evidence type="ECO:0000313" key="15">
    <source>
        <dbReference type="EMBL" id="KOO33634.1"/>
    </source>
</evidence>
<dbReference type="FunFam" id="1.10.510.10:FF:000057">
    <property type="entry name" value="Non-specific serine/threonine protein kinase"/>
    <property type="match status" value="1"/>
</dbReference>
<dbReference type="PROSITE" id="PS50011">
    <property type="entry name" value="PROTEIN_KINASE_DOM"/>
    <property type="match status" value="1"/>
</dbReference>
<dbReference type="EMBL" id="JWZX01001467">
    <property type="protein sequence ID" value="KOO33634.1"/>
    <property type="molecule type" value="Genomic_DNA"/>
</dbReference>
<keyword evidence="6 11" id="KW-0547">Nucleotide-binding</keyword>
<dbReference type="InterPro" id="IPR059233">
    <property type="entry name" value="MobB_NdrA/B/Cbk1"/>
</dbReference>
<evidence type="ECO:0000256" key="4">
    <source>
        <dbReference type="ARBA" id="ARBA00022553"/>
    </source>
</evidence>
<dbReference type="InterPro" id="IPR050839">
    <property type="entry name" value="Rho-assoc_Ser/Thr_Kinase"/>
</dbReference>
<dbReference type="FunFam" id="1.10.510.10:FF:000042">
    <property type="entry name" value="Non-specific serine/threonine protein kinase"/>
    <property type="match status" value="1"/>
</dbReference>
<feature type="domain" description="AGC-kinase C-terminal" evidence="14">
    <location>
        <begin position="436"/>
        <end position="501"/>
    </location>
</feature>
<comment type="caution">
    <text evidence="15">The sequence shown here is derived from an EMBL/GenBank/DDBJ whole genome shotgun (WGS) entry which is preliminary data.</text>
</comment>
<dbReference type="InterPro" id="IPR000719">
    <property type="entry name" value="Prot_kinase_dom"/>
</dbReference>
<evidence type="ECO:0000256" key="12">
    <source>
        <dbReference type="SAM" id="MobiDB-lite"/>
    </source>
</evidence>
<dbReference type="PROSITE" id="PS00107">
    <property type="entry name" value="PROTEIN_KINASE_ATP"/>
    <property type="match status" value="1"/>
</dbReference>
<dbReference type="Gene3D" id="3.30.200.20">
    <property type="entry name" value="Phosphorylase Kinase, domain 1"/>
    <property type="match status" value="1"/>
</dbReference>
<dbReference type="Gene3D" id="1.10.510.10">
    <property type="entry name" value="Transferase(Phosphotransferase) domain 1"/>
    <property type="match status" value="1"/>
</dbReference>
<reference evidence="16" key="1">
    <citation type="journal article" date="2015" name="PLoS Genet.">
        <title>Genome Sequence and Transcriptome Analyses of Chrysochromulina tobin: Metabolic Tools for Enhanced Algal Fitness in the Prominent Order Prymnesiales (Haptophyceae).</title>
        <authorList>
            <person name="Hovde B.T."/>
            <person name="Deodato C.R."/>
            <person name="Hunsperger H.M."/>
            <person name="Ryken S.A."/>
            <person name="Yost W."/>
            <person name="Jha R.K."/>
            <person name="Patterson J."/>
            <person name="Monnat R.J. Jr."/>
            <person name="Barlow S.B."/>
            <person name="Starkenburg S.R."/>
            <person name="Cattolico R.A."/>
        </authorList>
    </citation>
    <scope>NUCLEOTIDE SEQUENCE</scope>
    <source>
        <strain evidence="16">CCMP291</strain>
    </source>
</reference>
<evidence type="ECO:0000256" key="11">
    <source>
        <dbReference type="PROSITE-ProRule" id="PRU10141"/>
    </source>
</evidence>
<protein>
    <recommendedName>
        <fullName evidence="2">non-specific serine/threonine protein kinase</fullName>
        <ecNumber evidence="2">2.7.11.1</ecNumber>
    </recommendedName>
</protein>
<feature type="domain" description="Protein kinase" evidence="13">
    <location>
        <begin position="72"/>
        <end position="435"/>
    </location>
</feature>
<dbReference type="Proteomes" id="UP000037460">
    <property type="component" value="Unassembled WGS sequence"/>
</dbReference>
<evidence type="ECO:0000259" key="13">
    <source>
        <dbReference type="PROSITE" id="PS50011"/>
    </source>
</evidence>
<dbReference type="EC" id="2.7.11.1" evidence="2"/>
<dbReference type="InterPro" id="IPR000961">
    <property type="entry name" value="AGC-kinase_C"/>
</dbReference>
<dbReference type="Pfam" id="PF00069">
    <property type="entry name" value="Pkinase"/>
    <property type="match status" value="2"/>
</dbReference>
<evidence type="ECO:0000313" key="16">
    <source>
        <dbReference type="Proteomes" id="UP000037460"/>
    </source>
</evidence>
<evidence type="ECO:0000256" key="6">
    <source>
        <dbReference type="ARBA" id="ARBA00022741"/>
    </source>
</evidence>
<comment type="similarity">
    <text evidence="1">Belongs to the protein kinase superfamily. AGC Ser/Thr protein kinase family.</text>
</comment>
<dbReference type="SMART" id="SM00220">
    <property type="entry name" value="S_TKc"/>
    <property type="match status" value="1"/>
</dbReference>
<keyword evidence="3" id="KW-0723">Serine/threonine-protein kinase</keyword>